<accession>A0ABQ9Q919</accession>
<reference evidence="1" key="1">
    <citation type="submission" date="2023-04" db="EMBL/GenBank/DDBJ databases">
        <title>Colletotrichum limetticola genome sequence.</title>
        <authorList>
            <person name="Baroncelli R."/>
        </authorList>
    </citation>
    <scope>NUCLEOTIDE SEQUENCE</scope>
    <source>
        <strain evidence="1">KLA-Anderson</strain>
    </source>
</reference>
<comment type="caution">
    <text evidence="1">The sequence shown here is derived from an EMBL/GenBank/DDBJ whole genome shotgun (WGS) entry which is preliminary data.</text>
</comment>
<evidence type="ECO:0000313" key="1">
    <source>
        <dbReference type="EMBL" id="KAK0380340.1"/>
    </source>
</evidence>
<sequence>MQLQSFFAVGLVAVTGVNSLSLSGVALTVVSSPAPVLARAAVADLPDIVIKRQELSNADLVAADLEEAGDLERRVSTEPEDEEEPVEVVAKRGEQAAEEFFAEDLGSDADE</sequence>
<keyword evidence="2" id="KW-1185">Reference proteome</keyword>
<name>A0ABQ9Q919_9PEZI</name>
<protein>
    <submittedName>
        <fullName evidence="1">Uncharacterized protein</fullName>
    </submittedName>
</protein>
<dbReference type="EMBL" id="JARUPT010000042">
    <property type="protein sequence ID" value="KAK0380340.1"/>
    <property type="molecule type" value="Genomic_DNA"/>
</dbReference>
<gene>
    <name evidence="1" type="ORF">CLIM01_02331</name>
</gene>
<proteinExistence type="predicted"/>
<evidence type="ECO:0000313" key="2">
    <source>
        <dbReference type="Proteomes" id="UP001169217"/>
    </source>
</evidence>
<dbReference type="Proteomes" id="UP001169217">
    <property type="component" value="Unassembled WGS sequence"/>
</dbReference>
<organism evidence="1 2">
    <name type="scientific">Colletotrichum limetticola</name>
    <dbReference type="NCBI Taxonomy" id="1209924"/>
    <lineage>
        <taxon>Eukaryota</taxon>
        <taxon>Fungi</taxon>
        <taxon>Dikarya</taxon>
        <taxon>Ascomycota</taxon>
        <taxon>Pezizomycotina</taxon>
        <taxon>Sordariomycetes</taxon>
        <taxon>Hypocreomycetidae</taxon>
        <taxon>Glomerellales</taxon>
        <taxon>Glomerellaceae</taxon>
        <taxon>Colletotrichum</taxon>
        <taxon>Colletotrichum acutatum species complex</taxon>
    </lineage>
</organism>